<evidence type="ECO:0000313" key="6">
    <source>
        <dbReference type="Proteomes" id="UP000664385"/>
    </source>
</evidence>
<feature type="domain" description="Glycosyltransferase subfamily 4-like N-terminal" evidence="4">
    <location>
        <begin position="75"/>
        <end position="181"/>
    </location>
</feature>
<evidence type="ECO:0000256" key="2">
    <source>
        <dbReference type="ARBA" id="ARBA00022679"/>
    </source>
</evidence>
<sequence length="423" mass="44700">MGLSRSASPHIVHLAHTTAAGGAELALKRLLDTKPDWEPSLLIPAEEEENVFVGVSTSTGGVRQLSGASRSGALRALGLGTRLMVQAAITRWHPAVRHSDLVVANSTRSAAYGALAVLGTRRPFVVHLRDHISPEALGSVGYRIMTRLVLPRANGVVANSRGTLDTAREFLHDDAVVAVIPSPSGLGRLQQHVRGDGPLRIGMLARLDPWKGQLALLDAFAQAFPDGDAQLDLAGAALFEHAEFADELRMHAEELGIADRVNLLGHVHDIAPLLATWDVAVQYSLRAEPMGQNVLQCLAAGTAVVVADEGGPTEWVRHEHNGLRAAPRDTGALADALRRLADDPVLRQRLSATAVRTPGLLGDAEIAAIHAGVYRDVITLAAADRHTATGRAARSTAPSMRTVGASLAALQVPDAQPVVARTP</sequence>
<name>A0A939DU99_9MICO</name>
<keyword evidence="1" id="KW-0328">Glycosyltransferase</keyword>
<dbReference type="RefSeq" id="WP_206822924.1">
    <property type="nucleotide sequence ID" value="NZ_JAEMWU010000001.1"/>
</dbReference>
<comment type="caution">
    <text evidence="5">The sequence shown here is derived from an EMBL/GenBank/DDBJ whole genome shotgun (WGS) entry which is preliminary data.</text>
</comment>
<gene>
    <name evidence="5" type="ORF">JF543_05095</name>
</gene>
<dbReference type="PANTHER" id="PTHR12526:SF638">
    <property type="entry name" value="SPORE COAT PROTEIN SA"/>
    <property type="match status" value="1"/>
</dbReference>
<proteinExistence type="predicted"/>
<evidence type="ECO:0000313" key="5">
    <source>
        <dbReference type="EMBL" id="MBN8205330.1"/>
    </source>
</evidence>
<evidence type="ECO:0000259" key="4">
    <source>
        <dbReference type="Pfam" id="PF13579"/>
    </source>
</evidence>
<dbReference type="Pfam" id="PF13579">
    <property type="entry name" value="Glyco_trans_4_4"/>
    <property type="match status" value="1"/>
</dbReference>
<keyword evidence="2" id="KW-0808">Transferase</keyword>
<dbReference type="Pfam" id="PF00534">
    <property type="entry name" value="Glycos_transf_1"/>
    <property type="match status" value="1"/>
</dbReference>
<reference evidence="5" key="1">
    <citation type="submission" date="2020-12" db="EMBL/GenBank/DDBJ databases">
        <title>PHA producing bacteria isolated from mangrove.</title>
        <authorList>
            <person name="Zheng W."/>
            <person name="Yu S."/>
            <person name="Huang Y."/>
        </authorList>
    </citation>
    <scope>NUCLEOTIDE SEQUENCE</scope>
    <source>
        <strain evidence="5">GN8-5</strain>
    </source>
</reference>
<dbReference type="InterPro" id="IPR028098">
    <property type="entry name" value="Glyco_trans_4-like_N"/>
</dbReference>
<dbReference type="AlphaFoldDB" id="A0A939DU99"/>
<evidence type="ECO:0000259" key="3">
    <source>
        <dbReference type="Pfam" id="PF00534"/>
    </source>
</evidence>
<feature type="domain" description="Glycosyl transferase family 1" evidence="3">
    <location>
        <begin position="191"/>
        <end position="354"/>
    </location>
</feature>
<dbReference type="InterPro" id="IPR001296">
    <property type="entry name" value="Glyco_trans_1"/>
</dbReference>
<accession>A0A939DU99</accession>
<dbReference type="CDD" id="cd03801">
    <property type="entry name" value="GT4_PimA-like"/>
    <property type="match status" value="1"/>
</dbReference>
<protein>
    <submittedName>
        <fullName evidence="5">Glycosyltransferase family 4 protein</fullName>
    </submittedName>
</protein>
<organism evidence="5 6">
    <name type="scientific">Microbacterium esteraromaticum</name>
    <dbReference type="NCBI Taxonomy" id="57043"/>
    <lineage>
        <taxon>Bacteria</taxon>
        <taxon>Bacillati</taxon>
        <taxon>Actinomycetota</taxon>
        <taxon>Actinomycetes</taxon>
        <taxon>Micrococcales</taxon>
        <taxon>Microbacteriaceae</taxon>
        <taxon>Microbacterium</taxon>
    </lineage>
</organism>
<dbReference type="PANTHER" id="PTHR12526">
    <property type="entry name" value="GLYCOSYLTRANSFERASE"/>
    <property type="match status" value="1"/>
</dbReference>
<evidence type="ECO:0000256" key="1">
    <source>
        <dbReference type="ARBA" id="ARBA00022676"/>
    </source>
</evidence>
<dbReference type="GO" id="GO:0016757">
    <property type="term" value="F:glycosyltransferase activity"/>
    <property type="evidence" value="ECO:0007669"/>
    <property type="project" value="UniProtKB-KW"/>
</dbReference>
<dbReference type="Gene3D" id="3.40.50.2000">
    <property type="entry name" value="Glycogen Phosphorylase B"/>
    <property type="match status" value="2"/>
</dbReference>
<dbReference type="SUPFAM" id="SSF53756">
    <property type="entry name" value="UDP-Glycosyltransferase/glycogen phosphorylase"/>
    <property type="match status" value="1"/>
</dbReference>
<dbReference type="Proteomes" id="UP000664385">
    <property type="component" value="Unassembled WGS sequence"/>
</dbReference>
<dbReference type="EMBL" id="JAEMWU010000001">
    <property type="protein sequence ID" value="MBN8205330.1"/>
    <property type="molecule type" value="Genomic_DNA"/>
</dbReference>